<dbReference type="PANTHER" id="PTHR42941">
    <property type="entry name" value="SLL1037 PROTEIN"/>
    <property type="match status" value="1"/>
</dbReference>
<sequence length="339" mass="34904">MNRTLTAILGVAAIGAAGLAAAQAPSFFRIGTGGTAGTYYPIGGLIANAISNPPGSRPCEEGGSCGVPGLIASALSANGSVANVNAISGGALESGFSQSDVATWAQTGTGIWADREPVETLRAIANLYPETIHLVASADSGIDSVDDLAGKTVSLDEPGSGTLVDARIILEAYGLSEDDVDAQFLKPDQAAERMRDGAMDAFFFVGGFPAGAIAELASQDDIVLVPIDGEQAAEITGEYTFFAEDVVPAGTYEGVAEDVTTLSVGAQWITSADQPDQLIYDITAALWNDNTRKLLDSGHQKGREITVETALDGIGIPLHPGAARFYEEQGMDISGMSAE</sequence>
<dbReference type="PANTHER" id="PTHR42941:SF1">
    <property type="entry name" value="SLL1037 PROTEIN"/>
    <property type="match status" value="1"/>
</dbReference>
<accession>A0A1G7B3A7</accession>
<evidence type="ECO:0008006" key="4">
    <source>
        <dbReference type="Google" id="ProtNLM"/>
    </source>
</evidence>
<name>A0A1G7B3A7_9RHOB</name>
<proteinExistence type="predicted"/>
<dbReference type="AlphaFoldDB" id="A0A1G7B3A7"/>
<dbReference type="RefSeq" id="WP_090110156.1">
    <property type="nucleotide sequence ID" value="NZ_FNAT01000001.1"/>
</dbReference>
<keyword evidence="3" id="KW-1185">Reference proteome</keyword>
<dbReference type="EMBL" id="FNAT01000001">
    <property type="protein sequence ID" value="SDE21432.1"/>
    <property type="molecule type" value="Genomic_DNA"/>
</dbReference>
<dbReference type="CDD" id="cd13520">
    <property type="entry name" value="PBP2_TAXI_TRAP"/>
    <property type="match status" value="1"/>
</dbReference>
<dbReference type="STRING" id="521013.SAMN04488567_1229"/>
<organism evidence="2 3">
    <name type="scientific">Limimaricola pyoseonensis</name>
    <dbReference type="NCBI Taxonomy" id="521013"/>
    <lineage>
        <taxon>Bacteria</taxon>
        <taxon>Pseudomonadati</taxon>
        <taxon>Pseudomonadota</taxon>
        <taxon>Alphaproteobacteria</taxon>
        <taxon>Rhodobacterales</taxon>
        <taxon>Paracoccaceae</taxon>
        <taxon>Limimaricola</taxon>
    </lineage>
</organism>
<protein>
    <recommendedName>
        <fullName evidence="4">TRAP transporter solute receptor, TAXI family</fullName>
    </recommendedName>
</protein>
<evidence type="ECO:0000256" key="1">
    <source>
        <dbReference type="SAM" id="SignalP"/>
    </source>
</evidence>
<dbReference type="Proteomes" id="UP000198922">
    <property type="component" value="Unassembled WGS sequence"/>
</dbReference>
<dbReference type="NCBIfam" id="TIGR02122">
    <property type="entry name" value="TRAP_TAXI"/>
    <property type="match status" value="1"/>
</dbReference>
<dbReference type="Pfam" id="PF16868">
    <property type="entry name" value="NMT1_3"/>
    <property type="match status" value="1"/>
</dbReference>
<keyword evidence="1" id="KW-0732">Signal</keyword>
<dbReference type="Gene3D" id="3.40.190.10">
    <property type="entry name" value="Periplasmic binding protein-like II"/>
    <property type="match status" value="2"/>
</dbReference>
<dbReference type="OrthoDB" id="9776669at2"/>
<feature type="chain" id="PRO_5011781061" description="TRAP transporter solute receptor, TAXI family" evidence="1">
    <location>
        <begin position="23"/>
        <end position="339"/>
    </location>
</feature>
<evidence type="ECO:0000313" key="3">
    <source>
        <dbReference type="Proteomes" id="UP000198922"/>
    </source>
</evidence>
<gene>
    <name evidence="2" type="ORF">SAMN04488567_1229</name>
</gene>
<reference evidence="3" key="1">
    <citation type="submission" date="2016-10" db="EMBL/GenBank/DDBJ databases">
        <authorList>
            <person name="Varghese N."/>
            <person name="Submissions S."/>
        </authorList>
    </citation>
    <scope>NUCLEOTIDE SEQUENCE [LARGE SCALE GENOMIC DNA]</scope>
    <source>
        <strain evidence="3">DSM 21424</strain>
    </source>
</reference>
<dbReference type="InterPro" id="IPR011852">
    <property type="entry name" value="TRAP_TAXI"/>
</dbReference>
<evidence type="ECO:0000313" key="2">
    <source>
        <dbReference type="EMBL" id="SDE21432.1"/>
    </source>
</evidence>
<feature type="signal peptide" evidence="1">
    <location>
        <begin position="1"/>
        <end position="22"/>
    </location>
</feature>
<dbReference type="SUPFAM" id="SSF53850">
    <property type="entry name" value="Periplasmic binding protein-like II"/>
    <property type="match status" value="1"/>
</dbReference>